<dbReference type="InterPro" id="IPR001611">
    <property type="entry name" value="Leu-rich_rpt"/>
</dbReference>
<dbReference type="Gene3D" id="3.40.50.300">
    <property type="entry name" value="P-loop containing nucleotide triphosphate hydrolases"/>
    <property type="match status" value="1"/>
</dbReference>
<feature type="domain" description="Protein kinase" evidence="8">
    <location>
        <begin position="2528"/>
        <end position="3013"/>
    </location>
</feature>
<feature type="region of interest" description="Disordered" evidence="7">
    <location>
        <begin position="1831"/>
        <end position="1851"/>
    </location>
</feature>
<dbReference type="InterPro" id="IPR008271">
    <property type="entry name" value="Ser/Thr_kinase_AS"/>
</dbReference>
<keyword evidence="3" id="KW-0677">Repeat</keyword>
<dbReference type="PANTHER" id="PTHR44329">
    <property type="entry name" value="SERINE/THREONINE-PROTEIN KINASE TNNI3K-RELATED"/>
    <property type="match status" value="1"/>
</dbReference>
<keyword evidence="5" id="KW-0418">Kinase</keyword>
<dbReference type="Pfam" id="PF16095">
    <property type="entry name" value="COR-A"/>
    <property type="match status" value="1"/>
</dbReference>
<evidence type="ECO:0000256" key="7">
    <source>
        <dbReference type="SAM" id="MobiDB-lite"/>
    </source>
</evidence>
<keyword evidence="1" id="KW-0433">Leucine-rich repeat</keyword>
<dbReference type="InterPro" id="IPR000719">
    <property type="entry name" value="Prot_kinase_dom"/>
</dbReference>
<dbReference type="PROSITE" id="PS51450">
    <property type="entry name" value="LRR"/>
    <property type="match status" value="2"/>
</dbReference>
<dbReference type="PROSITE" id="PS00108">
    <property type="entry name" value="PROTEIN_KINASE_ST"/>
    <property type="match status" value="1"/>
</dbReference>
<evidence type="ECO:0000256" key="6">
    <source>
        <dbReference type="ARBA" id="ARBA00022840"/>
    </source>
</evidence>
<dbReference type="Pfam" id="PF00069">
    <property type="entry name" value="Pkinase"/>
    <property type="match status" value="1"/>
</dbReference>
<dbReference type="SUPFAM" id="SSF56112">
    <property type="entry name" value="Protein kinase-like (PK-like)"/>
    <property type="match status" value="1"/>
</dbReference>
<reference evidence="10" key="1">
    <citation type="submission" date="2023-11" db="UniProtKB">
        <authorList>
            <consortium name="WormBaseParasite"/>
        </authorList>
    </citation>
    <scope>IDENTIFICATION</scope>
</reference>
<feature type="region of interest" description="Disordered" evidence="7">
    <location>
        <begin position="1203"/>
        <end position="1226"/>
    </location>
</feature>
<dbReference type="SUPFAM" id="SSF52540">
    <property type="entry name" value="P-loop containing nucleoside triphosphate hydrolases"/>
    <property type="match status" value="1"/>
</dbReference>
<organism evidence="9 10">
    <name type="scientific">Schistosoma margrebowiei</name>
    <dbReference type="NCBI Taxonomy" id="48269"/>
    <lineage>
        <taxon>Eukaryota</taxon>
        <taxon>Metazoa</taxon>
        <taxon>Spiralia</taxon>
        <taxon>Lophotrochozoa</taxon>
        <taxon>Platyhelminthes</taxon>
        <taxon>Trematoda</taxon>
        <taxon>Digenea</taxon>
        <taxon>Strigeidida</taxon>
        <taxon>Schistosomatoidea</taxon>
        <taxon>Schistosomatidae</taxon>
        <taxon>Schistosoma</taxon>
    </lineage>
</organism>
<dbReference type="SUPFAM" id="SSF52058">
    <property type="entry name" value="L domain-like"/>
    <property type="match status" value="2"/>
</dbReference>
<feature type="compositionally biased region" description="Low complexity" evidence="7">
    <location>
        <begin position="1832"/>
        <end position="1848"/>
    </location>
</feature>
<evidence type="ECO:0000259" key="8">
    <source>
        <dbReference type="PROSITE" id="PS50011"/>
    </source>
</evidence>
<name>A0AA85AHT4_9TREM</name>
<dbReference type="GO" id="GO:0009966">
    <property type="term" value="P:regulation of signal transduction"/>
    <property type="evidence" value="ECO:0007669"/>
    <property type="project" value="UniProtKB-ARBA"/>
</dbReference>
<dbReference type="PROSITE" id="PS50011">
    <property type="entry name" value="PROTEIN_KINASE_DOM"/>
    <property type="match status" value="1"/>
</dbReference>
<dbReference type="SUPFAM" id="SSF52075">
    <property type="entry name" value="Outer arm dynein light chain 1"/>
    <property type="match status" value="1"/>
</dbReference>
<evidence type="ECO:0000313" key="9">
    <source>
        <dbReference type="Proteomes" id="UP000050790"/>
    </source>
</evidence>
<dbReference type="SMART" id="SM00369">
    <property type="entry name" value="LRR_TYP"/>
    <property type="match status" value="5"/>
</dbReference>
<feature type="region of interest" description="Disordered" evidence="7">
    <location>
        <begin position="1167"/>
        <end position="1191"/>
    </location>
</feature>
<keyword evidence="2" id="KW-0808">Transferase</keyword>
<keyword evidence="4" id="KW-0547">Nucleotide-binding</keyword>
<evidence type="ECO:0000256" key="5">
    <source>
        <dbReference type="ARBA" id="ARBA00022777"/>
    </source>
</evidence>
<dbReference type="SMART" id="SM00220">
    <property type="entry name" value="S_TKc"/>
    <property type="match status" value="1"/>
</dbReference>
<dbReference type="WBParaSite" id="SMRG1_84830.1">
    <property type="protein sequence ID" value="SMRG1_84830.1"/>
    <property type="gene ID" value="SMRG1_84830"/>
</dbReference>
<dbReference type="InterPro" id="IPR032171">
    <property type="entry name" value="COR-A"/>
</dbReference>
<dbReference type="PANTHER" id="PTHR44329:SF288">
    <property type="entry name" value="MITOGEN-ACTIVATED PROTEIN KINASE KINASE KINASE 20"/>
    <property type="match status" value="1"/>
</dbReference>
<dbReference type="GO" id="GO:0004674">
    <property type="term" value="F:protein serine/threonine kinase activity"/>
    <property type="evidence" value="ECO:0007669"/>
    <property type="project" value="TreeGrafter"/>
</dbReference>
<feature type="compositionally biased region" description="Low complexity" evidence="7">
    <location>
        <begin position="1214"/>
        <end position="1226"/>
    </location>
</feature>
<dbReference type="GO" id="GO:0005524">
    <property type="term" value="F:ATP binding"/>
    <property type="evidence" value="ECO:0007669"/>
    <property type="project" value="UniProtKB-KW"/>
</dbReference>
<protein>
    <recommendedName>
        <fullName evidence="8">Protein kinase domain-containing protein</fullName>
    </recommendedName>
</protein>
<evidence type="ECO:0000256" key="4">
    <source>
        <dbReference type="ARBA" id="ARBA00022741"/>
    </source>
</evidence>
<keyword evidence="6" id="KW-0067">ATP-binding</keyword>
<dbReference type="Gene3D" id="1.10.510.10">
    <property type="entry name" value="Transferase(Phosphotransferase) domain 1"/>
    <property type="match status" value="1"/>
</dbReference>
<evidence type="ECO:0000313" key="10">
    <source>
        <dbReference type="WBParaSite" id="SMRG1_84830.1"/>
    </source>
</evidence>
<dbReference type="InterPro" id="IPR003591">
    <property type="entry name" value="Leu-rich_rpt_typical-subtyp"/>
</dbReference>
<dbReference type="InterPro" id="IPR002110">
    <property type="entry name" value="Ankyrin_rpt"/>
</dbReference>
<dbReference type="InterPro" id="IPR051681">
    <property type="entry name" value="Ser/Thr_Kinases-Pseudokinases"/>
</dbReference>
<dbReference type="Proteomes" id="UP000050790">
    <property type="component" value="Unassembled WGS sequence"/>
</dbReference>
<evidence type="ECO:0000256" key="2">
    <source>
        <dbReference type="ARBA" id="ARBA00022679"/>
    </source>
</evidence>
<sequence length="3656" mass="418252">MLTMNTSIFDSNNHYYNTRSIESNYSSLFSCRINKSPGLYKHYYCIDQLDSYNMTGFLLAVIHGHVDIVCQLLKFTVKAKRLMNSTTELNNFNTDINLDNLYQHHSTIHDNNTSTTNTTTDTDKFTYFNQLNVLGNHNSPLTDNYIDPNVYYDVCPIDIYRKISACWYFVTSIDNNNNNNNNNNNSVSLDCNQRPAIIINPRCHQSLDDHAICGYFNALQLSVMTGNIDTVSILVDYLSREVNTFCTSCIHGQCYIPQDNSALSNMSSSNPIGYTSHLTNQIVSSNLNSTNLQSIITTPLGLTCCLAETDENKAIEIASILLNIGAVDFNHQLFVYTMKKSFYKFAGLLFIHEILLKSIEMNKSVNNDFTIIIKHLNLSNMKSLQYSIISNSFWLLNSMIPQWIKLLDDLSKFHYVSSLNSSSSSSSSMSTTFSSTSVKQESTVNENNNNNHCNRELYKYISQLILSLPRPTFTMNIFNNISNQLITRITMSNCGLQTLPWCLFNCVKNLKELDLSKNHIRNLPIQLPNVPMAYRSCQSVSTCWTSSLIYLDLSENCLDYLPSWLFVNIYEYEQGIISFSCRGKLNNDDNNNDNLKEQYAHVLTEKTKLIDSHPLRRCYSETSVNTTTSSIHHTTVMHDSFAPNLLHLLLSKNQLRVLPPEIWTGSLWCKLEFLDLSWNEIAYLPMPNLLKVQFEHSRQMYKQSLYIKTQCIKATNEFNYNMQLLNNIEEFAFNFNSESISCLPTDQLITTITNYYQPIENYTTMNTKNYNDKLLKRKSVECFYQYEQHTSHLTHLLLHHNCLKTLQLTNSINSYSTRIHSSKLLQKLSLAQICPNLLYLDASYNSIEDYFDLFLCPESMIYIDLSYNHMKIPDDDDDHHHHYHYDSQSSSPSIVCQFETLFKSFSDKNKSSSTSYSLRNWDLNKFPTCNYYSKLEHLNLRGNQFHIFPYCCYTNTLMDKLNQTKIFNEFQLIKSLSFGIHPLQEINLGSSYSMSTKNEIILLFPKLKTLDLGENPYLKCIYPSLLHLINLQYLSLDCCITLCELPGDLFRLPNLQSILLNKTPFVKHLATLIDPTVRLNQVVGIQGNNNNDNDVNDYPNLNEKIYTRRILSCLKSVTDQSYPYTRFRVMVVGPTGVGKTTLVRLLQASETGKSSCQSNFNENPFETDLHTLSSSSSSSLRSNETDNIPDHLLPSVQITNLTISRHNNSKPNESINSNVSSGITNNNNDNNRNFCETLSFSIWDLEKRVNTTSSSVNTTTNNNVGSSISDISCELTYPSEVIINTQLGIHCQLTIYLVLWNTVDGLLGLNRITPWLMKIKSISPNCPIILVGIYSDYLLNLNQTITTDNSSSINISSMNKSTNSKYNNNNLKFHFNLMDNIVRSRFFTNSDLNAYGLPYLYNYMFINLSNMNMNHSERLQNSIYELATLIYNAAYHFNITNRTADVLLPNISIAPSLSQSFLQLSIPKLYHLAESITQQLTIEMLNAQLPPIMEVNKFIFELNKCLSNLLPHPIKVCFSSSNVNNNNNNNGSAPVELLSTSSSSSSSSPSSSSLYATSCIHGFYTYSDIKSILLFLNHIGTILYFSHHKLLKNYVFLSPQWLLNTLLKLMINIHNKQLCGGMFKNYCTLKTQWMNTNNIQHQYCNESIKSSSDISRLQYQVNNDNDNKSSKYTPNIHLKHNSAVINSSYLTDLIKYFMRTMRTTNDNTSHVHMTNVHDVPLEEIFLGLFKQFGLIVSIISNDDLKCQKVDNLKMRKTRNQLLLLPSLLAARCFQPGRLHSYLQPAVIRYQENYLSMKQGSCLRSQSLGVSTYRPRYTVHLKQSKLRPINNVNTFESGNNNDSNNNNTEKTNHPRLSQFLSWRVQTSVNKEIVRLYAVTYIPFGFWTELNTRLLNDLSLHEICGRIYNLSKLPSELLQQLLCNNLQQNDNFKNCCQYICCTGSHNDHGNIDNSHTFMNNTSSQCNLKPEWTVWKRGMRLSLGHGQIGLARLQQLTRANCALLRNQSFKQSFLNHTNNRQLSSLRSLVSSCSPRSSSFSSTTKTNELISKLLPQSYYCEEWDEPCAIVGEEVMKQNKKSIIVNQNISNTENNFILSNLPLNNDTVYRSGVVETIKHSYEGRCLRLMHWVVQDDQKHEEFQPYTTTMKTTTESSPLRTTACQERTVKTASDFKIQCNHGYLTDQEHDAFQNSCLIEIYLPNLNIHWEYKQTDKCSTVNSNQTHNHLEVIDLLRNPSQLRQKNSLSPDSRAVAELLAKLVSHIDTLLEDWYPDLGAKLNQSNEGVYLVERIIPCCACLATPSRHLNNLLGQPLSFSTDNHLQNMMKNSSSNSIINQFKEMDKNCNGNKYCLNQLSLNNKKLSKSVQYLNDTDNELKYSYLNSSVLSVPNNLFTNEELLMKYSSNIKNFDDNNMITEKYLANHNMSNSPKWSWLFKRNRYKRAHSADPLKITNRNKNENGNQNKLTNPSTAYTSFVYGISISEYIHWYVMRNSNKILQPGELYCPIHSSVQLWAPDLQFKDIPSTLFFSTDRVYLLEFLGRGAFGSIFKGSVNNSNSSKQQQIGRLSNRIPLETINQFNNNRTTDFIHEVAVKLCSPIYPNLNSNRSNCNPMFNSINSESINLSSSQHKCSTSNLSDALFLYRQEQRRWLHNPIEACLTAYQEIRAELNILLSITRNSLYSNQYSFPSSSSSSSSSSWSPSSSSSSLSSLLYHKSRHTNRLCNRYSLQEKRSNQSCFNKCLQKNKLKDFNNIDNNNNLLIFYGIIYPNPIGFIMPLLPLGNLSDYFNSLFLLYQDILKATMNTSFITINYNELFINHPLHPITMMLIINQIAQGLAYLHSLSIVHRDVKSENILIWSIPSPSTMMMMMTTSSISESNDQNPSEVHIVLTDYGVSRFMSVRDDDEDGNGCRGYVGTPGYMAPEILDYIGEQTYTSKIDIYAMGILLCEMIQLEQPYKKSSSSFYRLAQQVISGVRPDIPQHFIKCCPIALINLMTYCWSSNSNRRPSAEQIVHLTNSYQLSTSLLSLSNEIITNHCNNNNKRKKKENRSNSLPIYQNNCFSHIQSVYSIDFLKVVTCAVIDNNYNLWLGGYNHIHESFTLKNNDAHSIKLGLLIIIPLDNFSTNSSLLLASWPKIHILKQYFKRFRNECDLCIKLSDWPIHLCILNINVDEKMKIGRKDSDISPLLITCLTYFGELRIYRSNNQNSLKYICLLKVQLSQCCSTLNQNFTSTSNDNHNRCENLFQEINMMFSCIMYDYNQHKMNDQDYNSSLSPTVSSSLSSAAAALSNRCIHFILCLSFPQICIIKINIHSSLTLKFDRLIFIDIDQPVHSGIILPEICGSNIWLSQTGGKLVCYTWNDSKCEIHSSSSPLSSSYLKFYSSWFVPSLFDSESSLVTHFLIENSKLTSNRPEPLVEDVDASKHVCVWTYLEPDGKLDCWSAFSQTLLRSISLLHQLDNDLFTENLSTFEIIGSVNTMEWLNLSSSILLLTTHGYLIHINVMNTNSVTNVNGNSMTTTNDTKMLRATTAQTFSSSTSPSSRSFCQLFHYHGLFSKKDFSLITPLTSSISLYQTNVKHFSKRIITISKGYLDPLNWINHHVSSSSSSTSCSPTDSTSFNRNFIELTMSNNNNNIDNYSNNHIIECLNQEKFYLVKLFSDQFLFPS</sequence>
<feature type="compositionally biased region" description="Polar residues" evidence="7">
    <location>
        <begin position="1203"/>
        <end position="1213"/>
    </location>
</feature>
<accession>A0AA85AHT4</accession>
<dbReference type="SMART" id="SM00248">
    <property type="entry name" value="ANK"/>
    <property type="match status" value="3"/>
</dbReference>
<evidence type="ECO:0000256" key="3">
    <source>
        <dbReference type="ARBA" id="ARBA00022737"/>
    </source>
</evidence>
<evidence type="ECO:0000256" key="1">
    <source>
        <dbReference type="ARBA" id="ARBA00022614"/>
    </source>
</evidence>
<dbReference type="InterPro" id="IPR011009">
    <property type="entry name" value="Kinase-like_dom_sf"/>
</dbReference>
<dbReference type="InterPro" id="IPR027417">
    <property type="entry name" value="P-loop_NTPase"/>
</dbReference>
<feature type="region of interest" description="Disordered" evidence="7">
    <location>
        <begin position="2441"/>
        <end position="2460"/>
    </location>
</feature>
<proteinExistence type="predicted"/>